<dbReference type="InterPro" id="IPR047114">
    <property type="entry name" value="YciF"/>
</dbReference>
<dbReference type="AlphaFoldDB" id="A0A937K1P4"/>
<proteinExistence type="predicted"/>
<organism evidence="1 2">
    <name type="scientific">Fulvivirga sediminis</name>
    <dbReference type="NCBI Taxonomy" id="2803949"/>
    <lineage>
        <taxon>Bacteria</taxon>
        <taxon>Pseudomonadati</taxon>
        <taxon>Bacteroidota</taxon>
        <taxon>Cytophagia</taxon>
        <taxon>Cytophagales</taxon>
        <taxon>Fulvivirgaceae</taxon>
        <taxon>Fulvivirga</taxon>
    </lineage>
</organism>
<dbReference type="Gene3D" id="1.20.1260.10">
    <property type="match status" value="1"/>
</dbReference>
<dbReference type="Pfam" id="PF05974">
    <property type="entry name" value="DUF892"/>
    <property type="match status" value="1"/>
</dbReference>
<keyword evidence="2" id="KW-1185">Reference proteome</keyword>
<dbReference type="InterPro" id="IPR012347">
    <property type="entry name" value="Ferritin-like"/>
</dbReference>
<dbReference type="EMBL" id="JAESIY010000006">
    <property type="protein sequence ID" value="MBL3656907.1"/>
    <property type="molecule type" value="Genomic_DNA"/>
</dbReference>
<protein>
    <submittedName>
        <fullName evidence="1">DUF892 family protein</fullName>
    </submittedName>
</protein>
<accession>A0A937K1P4</accession>
<dbReference type="RefSeq" id="WP_202244704.1">
    <property type="nucleotide sequence ID" value="NZ_JAESIY010000006.1"/>
</dbReference>
<sequence>MSKKKTLQDLLEHELRDLYSAETQMLNVLPIMVSKTTDQGIQKTFEAHYKEIKQQKRRLEESCMVLDITPEGHICIAIAGIIQELTNFLKEGAEAEVIDAKLIAQLHRMEHYEIAGYGAILHYARCADADEVADLVMESLEQKKDAADELTKLAEEKINEHIIA</sequence>
<dbReference type="Proteomes" id="UP000659388">
    <property type="component" value="Unassembled WGS sequence"/>
</dbReference>
<comment type="caution">
    <text evidence="1">The sequence shown here is derived from an EMBL/GenBank/DDBJ whole genome shotgun (WGS) entry which is preliminary data.</text>
</comment>
<dbReference type="InterPro" id="IPR010287">
    <property type="entry name" value="DUF892_YciF-like"/>
</dbReference>
<dbReference type="PANTHER" id="PTHR30565">
    <property type="entry name" value="PROTEIN YCIF"/>
    <property type="match status" value="1"/>
</dbReference>
<gene>
    <name evidence="1" type="ORF">JL102_12240</name>
</gene>
<evidence type="ECO:0000313" key="1">
    <source>
        <dbReference type="EMBL" id="MBL3656907.1"/>
    </source>
</evidence>
<dbReference type="PANTHER" id="PTHR30565:SF9">
    <property type="entry name" value="PROTEIN YCIF"/>
    <property type="match status" value="1"/>
</dbReference>
<dbReference type="SUPFAM" id="SSF47240">
    <property type="entry name" value="Ferritin-like"/>
    <property type="match status" value="1"/>
</dbReference>
<reference evidence="1" key="1">
    <citation type="submission" date="2021-01" db="EMBL/GenBank/DDBJ databases">
        <title>Fulvivirga kasyanovii gen. nov., sp nov., a novel member of the phylum Bacteroidetes isolated from seawater in a mussel farm.</title>
        <authorList>
            <person name="Zhao L.-H."/>
            <person name="Wang Z.-J."/>
        </authorList>
    </citation>
    <scope>NUCLEOTIDE SEQUENCE</scope>
    <source>
        <strain evidence="1">2943</strain>
    </source>
</reference>
<name>A0A937K1P4_9BACT</name>
<evidence type="ECO:0000313" key="2">
    <source>
        <dbReference type="Proteomes" id="UP000659388"/>
    </source>
</evidence>
<dbReference type="InterPro" id="IPR009078">
    <property type="entry name" value="Ferritin-like_SF"/>
</dbReference>